<dbReference type="Proteomes" id="UP000886191">
    <property type="component" value="Unassembled WGS sequence"/>
</dbReference>
<dbReference type="AlphaFoldDB" id="A0A831QQ04"/>
<comment type="caution">
    <text evidence="1">The sequence shown here is derived from an EMBL/GenBank/DDBJ whole genome shotgun (WGS) entry which is preliminary data.</text>
</comment>
<accession>A0A831QQ04</accession>
<sequence>MKIIFRIVATAALVIIASCGKDYSSSMSEEIGPQVVNQETIPLAADTVSDNVIIKGGTKEEGMPPTPNEMISLDIGDSGKAAFLNEGFEVRLSSDSDVIGAYLQFKDKDGAVSKSYYDIDLSANGLSKKAVDLQKAYGFFSGNATAQTAKNDNEFILDVDFNSTVEPGTFCYLVCVYDGNGNISAPEEVCGTVENWGGNVDLVGTWDFTKTEHTEEGVTETVLVGENDCNELSLPCQVQELKFDSCIITESISFTLTADGAFTYEYKIIRNDLNYEASSLECEPIFNDDYEFAESFEGFWAFNETESRLSLIFYDQVRIENGESETRSFEAGEGILLIDSLIQLDGTTLIRINKSDYDGDGIADDEFKSFSEKSN</sequence>
<reference evidence="1" key="1">
    <citation type="journal article" date="2020" name="mSystems">
        <title>Genome- and Community-Level Interaction Insights into Carbon Utilization and Element Cycling Functions of Hydrothermarchaeota in Hydrothermal Sediment.</title>
        <authorList>
            <person name="Zhou Z."/>
            <person name="Liu Y."/>
            <person name="Xu W."/>
            <person name="Pan J."/>
            <person name="Luo Z.H."/>
            <person name="Li M."/>
        </authorList>
    </citation>
    <scope>NUCLEOTIDE SEQUENCE [LARGE SCALE GENOMIC DNA]</scope>
    <source>
        <strain evidence="1">HyVt-345</strain>
    </source>
</reference>
<gene>
    <name evidence="1" type="ORF">ENH87_14855</name>
</gene>
<organism evidence="1">
    <name type="scientific">Pricia antarctica</name>
    <dbReference type="NCBI Taxonomy" id="641691"/>
    <lineage>
        <taxon>Bacteria</taxon>
        <taxon>Pseudomonadati</taxon>
        <taxon>Bacteroidota</taxon>
        <taxon>Flavobacteriia</taxon>
        <taxon>Flavobacteriales</taxon>
        <taxon>Flavobacteriaceae</taxon>
        <taxon>Pricia</taxon>
    </lineage>
</organism>
<dbReference type="EMBL" id="DRGL01000053">
    <property type="protein sequence ID" value="HEA22183.1"/>
    <property type="molecule type" value="Genomic_DNA"/>
</dbReference>
<evidence type="ECO:0000313" key="1">
    <source>
        <dbReference type="EMBL" id="HEA22183.1"/>
    </source>
</evidence>
<evidence type="ECO:0008006" key="2">
    <source>
        <dbReference type="Google" id="ProtNLM"/>
    </source>
</evidence>
<dbReference type="PROSITE" id="PS51257">
    <property type="entry name" value="PROKAR_LIPOPROTEIN"/>
    <property type="match status" value="1"/>
</dbReference>
<name>A0A831QQ04_9FLAO</name>
<proteinExistence type="predicted"/>
<protein>
    <recommendedName>
        <fullName evidence="2">Lipocalin-like domain-containing protein</fullName>
    </recommendedName>
</protein>